<evidence type="ECO:0000256" key="1">
    <source>
        <dbReference type="SAM" id="Coils"/>
    </source>
</evidence>
<sequence>MKCPKCNAEVREGAKFCTSCGNRLAVMSGKTEEPVKEAEQRDGITNVRGRIYWNIQPGQVARVIDEAEFDSYNRLNGIIIPEGTTAYIRSNGHTIATINGGTYDFSTSAERKPASESIKKSWGFIIELFGNKKKQQQESTPTEEELYNRQQRAILENAKRGAAFSVVILLDKAFPLLIGARQQNPDDYKNFVPMKIQTRNIDIELGINAYFKITDHENFILHYLTDKKLLNTTHIIDEINDSVRNIVQDVLYDTEIRTTRLPKETCALIKEKLNEAAPAMFFGISIVRIVEISSSNEDIERFRALGRELYLSESELDYLRRTNDFKNRLSDVQNSQMLNEATSELELERRIDEINKDRLLHEDEVEKFKSLLKNERMIREARSDSERDAALMEIERTGLIKKEELQELKDSLAEGTYKRGMALRMMQLRDGIEFEKVRMEGEADKAAAIVRKELEMEAMRDDYKDSRFYKELEQQRRVAETGLDLEQRKRDMDFNDEKRRRELEREEDEEQFRQFLAMQNAEEQSRENQRRHEAEMEKARLAHEAETERMKWENARELSDEKVWALGDKETAAEYARSKYSAEAEREASRRLEQQRREIEDKRDAERRDSQEFMYKMMHDMMAMAGGIQAQKAEERERQIKERDERILRQENRMDTAYDRALDYTTRTPGAQTAQGVPPAQPAPAAPAPQPNPANHAGQAAPAPKQAPAMVTCPECGAKVAENERFCPDCGASI</sequence>
<reference evidence="5" key="2">
    <citation type="journal article" date="2021" name="PeerJ">
        <title>Extensive microbial diversity within the chicken gut microbiome revealed by metagenomics and culture.</title>
        <authorList>
            <person name="Gilroy R."/>
            <person name="Ravi A."/>
            <person name="Getino M."/>
            <person name="Pursley I."/>
            <person name="Horton D.L."/>
            <person name="Alikhan N.F."/>
            <person name="Baker D."/>
            <person name="Gharbi K."/>
            <person name="Hall N."/>
            <person name="Watson M."/>
            <person name="Adriaenssens E.M."/>
            <person name="Foster-Nyarko E."/>
            <person name="Jarju S."/>
            <person name="Secka A."/>
            <person name="Antonio M."/>
            <person name="Oren A."/>
            <person name="Chaudhuri R.R."/>
            <person name="La Ragione R."/>
            <person name="Hildebrand F."/>
            <person name="Pallen M.J."/>
        </authorList>
    </citation>
    <scope>NUCLEOTIDE SEQUENCE</scope>
    <source>
        <strain evidence="5">B3-2255</strain>
    </source>
</reference>
<feature type="compositionally biased region" description="Pro residues" evidence="2">
    <location>
        <begin position="679"/>
        <end position="692"/>
    </location>
</feature>
<gene>
    <name evidence="5" type="ORF">IAC87_05465</name>
</gene>
<dbReference type="Pfam" id="PF13248">
    <property type="entry name" value="Zn_ribbon_3"/>
    <property type="match status" value="1"/>
</dbReference>
<dbReference type="InterPro" id="IPR026870">
    <property type="entry name" value="Zinc_ribbon_dom"/>
</dbReference>
<evidence type="ECO:0000259" key="4">
    <source>
        <dbReference type="Pfam" id="PF13248"/>
    </source>
</evidence>
<keyword evidence="1" id="KW-0175">Coiled coil</keyword>
<feature type="compositionally biased region" description="Low complexity" evidence="2">
    <location>
        <begin position="693"/>
        <end position="706"/>
    </location>
</feature>
<accession>A0A9D9J1K3</accession>
<dbReference type="InterPro" id="IPR059113">
    <property type="entry name" value="Znf_ribbon"/>
</dbReference>
<dbReference type="Proteomes" id="UP000823772">
    <property type="component" value="Unassembled WGS sequence"/>
</dbReference>
<feature type="compositionally biased region" description="Low complexity" evidence="2">
    <location>
        <begin position="669"/>
        <end position="678"/>
    </location>
</feature>
<organism evidence="5 6">
    <name type="scientific">Candidatus Merdivivens faecigallinarum</name>
    <dbReference type="NCBI Taxonomy" id="2840871"/>
    <lineage>
        <taxon>Bacteria</taxon>
        <taxon>Pseudomonadati</taxon>
        <taxon>Bacteroidota</taxon>
        <taxon>Bacteroidia</taxon>
        <taxon>Bacteroidales</taxon>
        <taxon>Muribaculaceae</taxon>
        <taxon>Muribaculaceae incertae sedis</taxon>
        <taxon>Candidatus Merdivivens</taxon>
    </lineage>
</organism>
<evidence type="ECO:0000259" key="3">
    <source>
        <dbReference type="Pfam" id="PF13240"/>
    </source>
</evidence>
<dbReference type="EMBL" id="JADILY010000112">
    <property type="protein sequence ID" value="MBO8481976.1"/>
    <property type="molecule type" value="Genomic_DNA"/>
</dbReference>
<feature type="domain" description="Zinc-ribbon" evidence="3">
    <location>
        <begin position="2"/>
        <end position="24"/>
    </location>
</feature>
<dbReference type="Pfam" id="PF13240">
    <property type="entry name" value="Zn_Ribbon_1"/>
    <property type="match status" value="1"/>
</dbReference>
<protein>
    <submittedName>
        <fullName evidence="5">Zinc-ribbon domain-containing protein</fullName>
    </submittedName>
</protein>
<evidence type="ECO:0000313" key="6">
    <source>
        <dbReference type="Proteomes" id="UP000823772"/>
    </source>
</evidence>
<evidence type="ECO:0000313" key="5">
    <source>
        <dbReference type="EMBL" id="MBO8481976.1"/>
    </source>
</evidence>
<reference evidence="5" key="1">
    <citation type="submission" date="2020-10" db="EMBL/GenBank/DDBJ databases">
        <authorList>
            <person name="Gilroy R."/>
        </authorList>
    </citation>
    <scope>NUCLEOTIDE SEQUENCE</scope>
    <source>
        <strain evidence="5">B3-2255</strain>
    </source>
</reference>
<dbReference type="AlphaFoldDB" id="A0A9D9J1K3"/>
<comment type="caution">
    <text evidence="5">The sequence shown here is derived from an EMBL/GenBank/DDBJ whole genome shotgun (WGS) entry which is preliminary data.</text>
</comment>
<proteinExistence type="predicted"/>
<feature type="region of interest" description="Disordered" evidence="2">
    <location>
        <begin position="575"/>
        <end position="609"/>
    </location>
</feature>
<feature type="coiled-coil region" evidence="1">
    <location>
        <begin position="518"/>
        <end position="549"/>
    </location>
</feature>
<name>A0A9D9J1K3_9BACT</name>
<feature type="region of interest" description="Disordered" evidence="2">
    <location>
        <begin position="666"/>
        <end position="706"/>
    </location>
</feature>
<feature type="domain" description="Putative zinc-ribbon" evidence="4">
    <location>
        <begin position="709"/>
        <end position="732"/>
    </location>
</feature>
<evidence type="ECO:0000256" key="2">
    <source>
        <dbReference type="SAM" id="MobiDB-lite"/>
    </source>
</evidence>